<evidence type="ECO:0000313" key="4">
    <source>
        <dbReference type="Proteomes" id="UP000238882"/>
    </source>
</evidence>
<evidence type="ECO:0008006" key="5">
    <source>
        <dbReference type="Google" id="ProtNLM"/>
    </source>
</evidence>
<dbReference type="AlphaFoldDB" id="A0A2S7WK37"/>
<feature type="chain" id="PRO_5015503620" description="DUF4296 domain-containing protein" evidence="2">
    <location>
        <begin position="19"/>
        <end position="202"/>
    </location>
</feature>
<dbReference type="OrthoDB" id="1443261at2"/>
<dbReference type="RefSeq" id="WP_105014557.1">
    <property type="nucleotide sequence ID" value="NZ_MSCN01000001.1"/>
</dbReference>
<evidence type="ECO:0000256" key="2">
    <source>
        <dbReference type="SAM" id="SignalP"/>
    </source>
</evidence>
<keyword evidence="4" id="KW-1185">Reference proteome</keyword>
<evidence type="ECO:0000313" key="3">
    <source>
        <dbReference type="EMBL" id="PQJ77975.1"/>
    </source>
</evidence>
<comment type="caution">
    <text evidence="3">The sequence shown here is derived from an EMBL/GenBank/DDBJ whole genome shotgun (WGS) entry which is preliminary data.</text>
</comment>
<feature type="region of interest" description="Disordered" evidence="1">
    <location>
        <begin position="22"/>
        <end position="44"/>
    </location>
</feature>
<protein>
    <recommendedName>
        <fullName evidence="5">DUF4296 domain-containing protein</fullName>
    </recommendedName>
</protein>
<evidence type="ECO:0000256" key="1">
    <source>
        <dbReference type="SAM" id="MobiDB-lite"/>
    </source>
</evidence>
<feature type="compositionally biased region" description="Basic residues" evidence="1">
    <location>
        <begin position="174"/>
        <end position="184"/>
    </location>
</feature>
<accession>A0A2S7WK37</accession>
<name>A0A2S7WK37_9FLAO</name>
<organism evidence="3 4">
    <name type="scientific">Polaribacter porphyrae</name>
    <dbReference type="NCBI Taxonomy" id="1137780"/>
    <lineage>
        <taxon>Bacteria</taxon>
        <taxon>Pseudomonadati</taxon>
        <taxon>Bacteroidota</taxon>
        <taxon>Flavobacteriia</taxon>
        <taxon>Flavobacteriales</taxon>
        <taxon>Flavobacteriaceae</taxon>
    </lineage>
</organism>
<gene>
    <name evidence="3" type="ORF">BTO18_01685</name>
</gene>
<dbReference type="EMBL" id="MSCN01000001">
    <property type="protein sequence ID" value="PQJ77975.1"/>
    <property type="molecule type" value="Genomic_DNA"/>
</dbReference>
<feature type="compositionally biased region" description="Low complexity" evidence="1">
    <location>
        <begin position="185"/>
        <end position="195"/>
    </location>
</feature>
<reference evidence="3 4" key="1">
    <citation type="submission" date="2016-12" db="EMBL/GenBank/DDBJ databases">
        <title>Trade-off between light-utilization and light-protection in marine flavobacteria.</title>
        <authorList>
            <person name="Kumagai Y."/>
            <person name="Yoshizawa S."/>
            <person name="Kogure K."/>
            <person name="Iwasaki W."/>
        </authorList>
    </citation>
    <scope>NUCLEOTIDE SEQUENCE [LARGE SCALE GENOMIC DNA]</scope>
    <source>
        <strain evidence="3 4">NBRC 108759</strain>
    </source>
</reference>
<feature type="signal peptide" evidence="2">
    <location>
        <begin position="1"/>
        <end position="18"/>
    </location>
</feature>
<proteinExistence type="predicted"/>
<dbReference type="Proteomes" id="UP000238882">
    <property type="component" value="Unassembled WGS sequence"/>
</dbReference>
<feature type="region of interest" description="Disordered" evidence="1">
    <location>
        <begin position="174"/>
        <end position="202"/>
    </location>
</feature>
<keyword evidence="2" id="KW-0732">Signal</keyword>
<sequence length="202" mass="23604">MKNILYLAIFLLNFSVYAQPPGGGGGQRGERQNQQGQQDREKPRVFKSAEVAGLFSYDVEKIIKKLKIKDETLETSVAKLLKDYNFEIKEITLLNADKFKDFDKLVNAEMQARRESGNQRTKNNTKGELREKIQEVLRPIRKEVREKEEKLNENLEAVLSKKQNKKWLKYQKKLKDKLKPKRAQRNNNQQPGQRGNRQRGGF</sequence>